<dbReference type="InterPro" id="IPR011051">
    <property type="entry name" value="RmlC_Cupin_sf"/>
</dbReference>
<accession>A0A5R8KIH7</accession>
<protein>
    <submittedName>
        <fullName evidence="2">Cupin domain-containing protein</fullName>
    </submittedName>
</protein>
<proteinExistence type="predicted"/>
<dbReference type="InterPro" id="IPR014710">
    <property type="entry name" value="RmlC-like_jellyroll"/>
</dbReference>
<keyword evidence="3" id="KW-1185">Reference proteome</keyword>
<comment type="caution">
    <text evidence="2">The sequence shown here is derived from an EMBL/GenBank/DDBJ whole genome shotgun (WGS) entry which is preliminary data.</text>
</comment>
<sequence>MITPESTPQAIVRHEGHTARERSACGWRDRLISHEDVALEPAAWAHAVDIDGAKPHYHQHSTELYYVLEGSGCVILDGIEEPVSKGSLVHIPPGVVHGARGRMRVLVVGIPDIADDDYFEVPEEKLLTVE</sequence>
<dbReference type="SUPFAM" id="SSF51182">
    <property type="entry name" value="RmlC-like cupins"/>
    <property type="match status" value="1"/>
</dbReference>
<name>A0A5R8KIH7_9BACT</name>
<dbReference type="AlphaFoldDB" id="A0A5R8KIH7"/>
<evidence type="ECO:0000313" key="3">
    <source>
        <dbReference type="Proteomes" id="UP000306196"/>
    </source>
</evidence>
<reference evidence="2 3" key="1">
    <citation type="submission" date="2019-05" db="EMBL/GenBank/DDBJ databases">
        <title>Verrucobacter flavum gen. nov., sp. nov. a new member of the family Verrucomicrobiaceae.</title>
        <authorList>
            <person name="Szuroczki S."/>
            <person name="Abbaszade G."/>
            <person name="Szabo A."/>
            <person name="Felfoldi T."/>
            <person name="Schumann P."/>
            <person name="Boka K."/>
            <person name="Keki Z."/>
            <person name="Toumi M."/>
            <person name="Toth E."/>
        </authorList>
    </citation>
    <scope>NUCLEOTIDE SEQUENCE [LARGE SCALE GENOMIC DNA]</scope>
    <source>
        <strain evidence="2 3">MG-N-17</strain>
    </source>
</reference>
<dbReference type="OrthoDB" id="2080697at2"/>
<evidence type="ECO:0000313" key="2">
    <source>
        <dbReference type="EMBL" id="TLD72067.1"/>
    </source>
</evidence>
<organism evidence="2 3">
    <name type="scientific">Phragmitibacter flavus</name>
    <dbReference type="NCBI Taxonomy" id="2576071"/>
    <lineage>
        <taxon>Bacteria</taxon>
        <taxon>Pseudomonadati</taxon>
        <taxon>Verrucomicrobiota</taxon>
        <taxon>Verrucomicrobiia</taxon>
        <taxon>Verrucomicrobiales</taxon>
        <taxon>Verrucomicrobiaceae</taxon>
        <taxon>Phragmitibacter</taxon>
    </lineage>
</organism>
<dbReference type="Gene3D" id="2.60.120.10">
    <property type="entry name" value="Jelly Rolls"/>
    <property type="match status" value="1"/>
</dbReference>
<dbReference type="Proteomes" id="UP000306196">
    <property type="component" value="Unassembled WGS sequence"/>
</dbReference>
<dbReference type="Pfam" id="PF07883">
    <property type="entry name" value="Cupin_2"/>
    <property type="match status" value="1"/>
</dbReference>
<dbReference type="RefSeq" id="WP_138085071.1">
    <property type="nucleotide sequence ID" value="NZ_VAUV01000003.1"/>
</dbReference>
<evidence type="ECO:0000259" key="1">
    <source>
        <dbReference type="Pfam" id="PF07883"/>
    </source>
</evidence>
<dbReference type="InterPro" id="IPR013096">
    <property type="entry name" value="Cupin_2"/>
</dbReference>
<gene>
    <name evidence="2" type="ORF">FEM03_04900</name>
</gene>
<feature type="domain" description="Cupin type-2" evidence="1">
    <location>
        <begin position="53"/>
        <end position="104"/>
    </location>
</feature>
<dbReference type="EMBL" id="VAUV01000003">
    <property type="protein sequence ID" value="TLD72067.1"/>
    <property type="molecule type" value="Genomic_DNA"/>
</dbReference>